<name>A0A0E0LSA6_ORYPU</name>
<feature type="region of interest" description="Disordered" evidence="1">
    <location>
        <begin position="1"/>
        <end position="79"/>
    </location>
</feature>
<dbReference type="EnsemblPlants" id="OPUNC08G05680.1">
    <property type="protein sequence ID" value="OPUNC08G05680.1"/>
    <property type="gene ID" value="OPUNC08G05680"/>
</dbReference>
<organism evidence="2">
    <name type="scientific">Oryza punctata</name>
    <name type="common">Red rice</name>
    <dbReference type="NCBI Taxonomy" id="4537"/>
    <lineage>
        <taxon>Eukaryota</taxon>
        <taxon>Viridiplantae</taxon>
        <taxon>Streptophyta</taxon>
        <taxon>Embryophyta</taxon>
        <taxon>Tracheophyta</taxon>
        <taxon>Spermatophyta</taxon>
        <taxon>Magnoliopsida</taxon>
        <taxon>Liliopsida</taxon>
        <taxon>Poales</taxon>
        <taxon>Poaceae</taxon>
        <taxon>BOP clade</taxon>
        <taxon>Oryzoideae</taxon>
        <taxon>Oryzeae</taxon>
        <taxon>Oryzinae</taxon>
        <taxon>Oryza</taxon>
    </lineage>
</organism>
<evidence type="ECO:0000313" key="3">
    <source>
        <dbReference type="Proteomes" id="UP000026962"/>
    </source>
</evidence>
<feature type="compositionally biased region" description="Polar residues" evidence="1">
    <location>
        <begin position="51"/>
        <end position="79"/>
    </location>
</feature>
<protein>
    <submittedName>
        <fullName evidence="2">Uncharacterized protein</fullName>
    </submittedName>
</protein>
<evidence type="ECO:0000313" key="2">
    <source>
        <dbReference type="EnsemblPlants" id="OPUNC08G05680.1"/>
    </source>
</evidence>
<dbReference type="HOGENOM" id="CLU_2610234_0_0_1"/>
<feature type="compositionally biased region" description="Basic residues" evidence="1">
    <location>
        <begin position="1"/>
        <end position="11"/>
    </location>
</feature>
<proteinExistence type="predicted"/>
<dbReference type="AlphaFoldDB" id="A0A0E0LSA6"/>
<reference evidence="2" key="2">
    <citation type="submission" date="2018-05" db="EMBL/GenBank/DDBJ databases">
        <title>OpunRS2 (Oryza punctata Reference Sequence Version 2).</title>
        <authorList>
            <person name="Zhang J."/>
            <person name="Kudrna D."/>
            <person name="Lee S."/>
            <person name="Talag J."/>
            <person name="Welchert J."/>
            <person name="Wing R.A."/>
        </authorList>
    </citation>
    <scope>NUCLEOTIDE SEQUENCE [LARGE SCALE GENOMIC DNA]</scope>
</reference>
<accession>A0A0E0LSA6</accession>
<sequence length="79" mass="8703">MAPRRCRHPRFHLGSPPTYDHESNLTTDVAPTKGGIYARRRSAAATREKTPSTPSADAPTQQIKQWAKQSAATITISEE</sequence>
<evidence type="ECO:0000256" key="1">
    <source>
        <dbReference type="SAM" id="MobiDB-lite"/>
    </source>
</evidence>
<reference evidence="2" key="1">
    <citation type="submission" date="2015-04" db="UniProtKB">
        <authorList>
            <consortium name="EnsemblPlants"/>
        </authorList>
    </citation>
    <scope>IDENTIFICATION</scope>
</reference>
<dbReference type="Proteomes" id="UP000026962">
    <property type="component" value="Chromosome 8"/>
</dbReference>
<dbReference type="Gramene" id="OPUNC08G05680.1">
    <property type="protein sequence ID" value="OPUNC08G05680.1"/>
    <property type="gene ID" value="OPUNC08G05680"/>
</dbReference>
<keyword evidence="3" id="KW-1185">Reference proteome</keyword>